<gene>
    <name evidence="5" type="ORF">D1Z90_03915</name>
</gene>
<evidence type="ECO:0000256" key="3">
    <source>
        <dbReference type="SAM" id="Coils"/>
    </source>
</evidence>
<evidence type="ECO:0000256" key="2">
    <source>
        <dbReference type="ARBA" id="ARBA00012528"/>
    </source>
</evidence>
<feature type="coiled-coil region" evidence="3">
    <location>
        <begin position="151"/>
        <end position="178"/>
    </location>
</feature>
<dbReference type="PANTHER" id="PTHR45138">
    <property type="entry name" value="REGULATORY COMPONENTS OF SENSORY TRANSDUCTION SYSTEM"/>
    <property type="match status" value="1"/>
</dbReference>
<comment type="cofactor">
    <cofactor evidence="1">
        <name>Mg(2+)</name>
        <dbReference type="ChEBI" id="CHEBI:18420"/>
    </cofactor>
</comment>
<evidence type="ECO:0000259" key="4">
    <source>
        <dbReference type="PROSITE" id="PS50887"/>
    </source>
</evidence>
<dbReference type="InterPro" id="IPR029787">
    <property type="entry name" value="Nucleotide_cyclase"/>
</dbReference>
<dbReference type="NCBIfam" id="TIGR00254">
    <property type="entry name" value="GGDEF"/>
    <property type="match status" value="1"/>
</dbReference>
<accession>A0A418YJ36</accession>
<dbReference type="PANTHER" id="PTHR45138:SF2">
    <property type="entry name" value="DIGUANYLATE CYCLASE VDCA"/>
    <property type="match status" value="1"/>
</dbReference>
<dbReference type="EC" id="2.7.7.65" evidence="2"/>
<dbReference type="InterPro" id="IPR043128">
    <property type="entry name" value="Rev_trsase/Diguanyl_cyclase"/>
</dbReference>
<protein>
    <recommendedName>
        <fullName evidence="2">diguanylate cyclase</fullName>
        <ecNumber evidence="2">2.7.7.65</ecNumber>
    </recommendedName>
</protein>
<feature type="domain" description="GGDEF" evidence="4">
    <location>
        <begin position="205"/>
        <end position="340"/>
    </location>
</feature>
<organism evidence="5 6">
    <name type="scientific">Motilimonas pumila</name>
    <dbReference type="NCBI Taxonomy" id="2303987"/>
    <lineage>
        <taxon>Bacteria</taxon>
        <taxon>Pseudomonadati</taxon>
        <taxon>Pseudomonadota</taxon>
        <taxon>Gammaproteobacteria</taxon>
        <taxon>Alteromonadales</taxon>
        <taxon>Alteromonadales genera incertae sedis</taxon>
        <taxon>Motilimonas</taxon>
    </lineage>
</organism>
<dbReference type="AlphaFoldDB" id="A0A418YJ36"/>
<comment type="caution">
    <text evidence="5">The sequence shown here is derived from an EMBL/GenBank/DDBJ whole genome shotgun (WGS) entry which is preliminary data.</text>
</comment>
<dbReference type="Proteomes" id="UP000283255">
    <property type="component" value="Unassembled WGS sequence"/>
</dbReference>
<dbReference type="InterPro" id="IPR000160">
    <property type="entry name" value="GGDEF_dom"/>
</dbReference>
<evidence type="ECO:0000313" key="6">
    <source>
        <dbReference type="Proteomes" id="UP000283255"/>
    </source>
</evidence>
<sequence length="340" mass="38369">MSKKEFQQASDNLRKAVPLMIKNQVPTTPTNYALWYTYVDNVIPEMNKELDQVIADYGLCPPASLENLYRNFVASKTETDVRQLRGSLELLLNEAAHSMSDTLADSSAFQDKIEKCFDGLSRVEDEGLSFEEVMELVRTVVSESKEIRHSTRFLNNQLTSASNEIERLKDQLAQVQEDALHDQLSGLFNRRAFDNDLSVLCDGNAKMSLILVDIDHFKKFNDEYGHLFGDVVIKAVAKRLQLSCRDGTTAYRFGGEEFALVVPNKKLSVARQLAESMRRAIEKVSVKDKRSNRQVDAITASFGVAEYQVGESASSLVDRVDKQLYEAKRLGRNRVLPMPS</sequence>
<keyword evidence="3" id="KW-0175">Coiled coil</keyword>
<dbReference type="GO" id="GO:0052621">
    <property type="term" value="F:diguanylate cyclase activity"/>
    <property type="evidence" value="ECO:0007669"/>
    <property type="project" value="UniProtKB-EC"/>
</dbReference>
<dbReference type="RefSeq" id="WP_119909428.1">
    <property type="nucleotide sequence ID" value="NZ_QZCH01000002.1"/>
</dbReference>
<dbReference type="InterPro" id="IPR050469">
    <property type="entry name" value="Diguanylate_Cyclase"/>
</dbReference>
<dbReference type="Gene3D" id="3.30.70.270">
    <property type="match status" value="1"/>
</dbReference>
<dbReference type="FunFam" id="3.30.70.270:FF:000001">
    <property type="entry name" value="Diguanylate cyclase domain protein"/>
    <property type="match status" value="1"/>
</dbReference>
<dbReference type="GO" id="GO:1902201">
    <property type="term" value="P:negative regulation of bacterial-type flagellum-dependent cell motility"/>
    <property type="evidence" value="ECO:0007669"/>
    <property type="project" value="TreeGrafter"/>
</dbReference>
<dbReference type="OrthoDB" id="9812260at2"/>
<keyword evidence="6" id="KW-1185">Reference proteome</keyword>
<name>A0A418YJ36_9GAMM</name>
<evidence type="ECO:0000313" key="5">
    <source>
        <dbReference type="EMBL" id="RJG50627.1"/>
    </source>
</evidence>
<evidence type="ECO:0000256" key="1">
    <source>
        <dbReference type="ARBA" id="ARBA00001946"/>
    </source>
</evidence>
<dbReference type="CDD" id="cd01949">
    <property type="entry name" value="GGDEF"/>
    <property type="match status" value="1"/>
</dbReference>
<dbReference type="PROSITE" id="PS50887">
    <property type="entry name" value="GGDEF"/>
    <property type="match status" value="1"/>
</dbReference>
<reference evidence="5 6" key="1">
    <citation type="submission" date="2018-09" db="EMBL/GenBank/DDBJ databases">
        <authorList>
            <person name="Wang F."/>
        </authorList>
    </citation>
    <scope>NUCLEOTIDE SEQUENCE [LARGE SCALE GENOMIC DNA]</scope>
    <source>
        <strain evidence="5 6">PLHSC7-2</strain>
    </source>
</reference>
<reference evidence="5 6" key="2">
    <citation type="submission" date="2019-01" db="EMBL/GenBank/DDBJ databases">
        <title>Motilimonas pumilus sp. nov., isolated from the gut of sea cucumber (Apostichopus japonicus).</title>
        <authorList>
            <person name="Wang F.-Q."/>
            <person name="Ren L.-H."/>
            <person name="Lin Y.-W."/>
            <person name="Sun G.-H."/>
            <person name="Du Z.-J."/>
            <person name="Zhao J.-X."/>
            <person name="Liu X.-J."/>
            <person name="Liu L.-J."/>
        </authorList>
    </citation>
    <scope>NUCLEOTIDE SEQUENCE [LARGE SCALE GENOMIC DNA]</scope>
    <source>
        <strain evidence="5 6">PLHSC7-2</strain>
    </source>
</reference>
<proteinExistence type="predicted"/>
<dbReference type="EMBL" id="QZCH01000002">
    <property type="protein sequence ID" value="RJG50627.1"/>
    <property type="molecule type" value="Genomic_DNA"/>
</dbReference>
<dbReference type="Pfam" id="PF00990">
    <property type="entry name" value="GGDEF"/>
    <property type="match status" value="1"/>
</dbReference>
<dbReference type="GO" id="GO:0005886">
    <property type="term" value="C:plasma membrane"/>
    <property type="evidence" value="ECO:0007669"/>
    <property type="project" value="TreeGrafter"/>
</dbReference>
<dbReference type="GO" id="GO:0043709">
    <property type="term" value="P:cell adhesion involved in single-species biofilm formation"/>
    <property type="evidence" value="ECO:0007669"/>
    <property type="project" value="TreeGrafter"/>
</dbReference>
<dbReference type="SUPFAM" id="SSF55073">
    <property type="entry name" value="Nucleotide cyclase"/>
    <property type="match status" value="1"/>
</dbReference>
<dbReference type="SMART" id="SM00267">
    <property type="entry name" value="GGDEF"/>
    <property type="match status" value="1"/>
</dbReference>